<sequence length="56" mass="6549">MKMVGFIRTETVPHLFFKPRTDNKESEARKAATKEKLLVPLSVRMRYDMRVSVLVP</sequence>
<dbReference type="OrthoDB" id="330772at2759"/>
<reference evidence="1 2" key="1">
    <citation type="submission" date="2018-11" db="EMBL/GenBank/DDBJ databases">
        <authorList>
            <consortium name="Pathogen Informatics"/>
        </authorList>
    </citation>
    <scope>NUCLEOTIDE SEQUENCE [LARGE SCALE GENOMIC DNA]</scope>
</reference>
<dbReference type="Proteomes" id="UP000281553">
    <property type="component" value="Unassembled WGS sequence"/>
</dbReference>
<gene>
    <name evidence="1" type="ORF">DILT_LOCUS14056</name>
</gene>
<organism evidence="1 2">
    <name type="scientific">Dibothriocephalus latus</name>
    <name type="common">Fish tapeworm</name>
    <name type="synonym">Diphyllobothrium latum</name>
    <dbReference type="NCBI Taxonomy" id="60516"/>
    <lineage>
        <taxon>Eukaryota</taxon>
        <taxon>Metazoa</taxon>
        <taxon>Spiralia</taxon>
        <taxon>Lophotrochozoa</taxon>
        <taxon>Platyhelminthes</taxon>
        <taxon>Cestoda</taxon>
        <taxon>Eucestoda</taxon>
        <taxon>Diphyllobothriidea</taxon>
        <taxon>Diphyllobothriidae</taxon>
        <taxon>Dibothriocephalus</taxon>
    </lineage>
</organism>
<name>A0A3P7LZI3_DIBLA</name>
<accession>A0A3P7LZI3</accession>
<protein>
    <submittedName>
        <fullName evidence="1">Uncharacterized protein</fullName>
    </submittedName>
</protein>
<dbReference type="AlphaFoldDB" id="A0A3P7LZI3"/>
<dbReference type="EMBL" id="UYRU01072577">
    <property type="protein sequence ID" value="VDN22425.1"/>
    <property type="molecule type" value="Genomic_DNA"/>
</dbReference>
<keyword evidence="2" id="KW-1185">Reference proteome</keyword>
<evidence type="ECO:0000313" key="1">
    <source>
        <dbReference type="EMBL" id="VDN22425.1"/>
    </source>
</evidence>
<evidence type="ECO:0000313" key="2">
    <source>
        <dbReference type="Proteomes" id="UP000281553"/>
    </source>
</evidence>
<proteinExistence type="predicted"/>